<dbReference type="Proteomes" id="UP000002051">
    <property type="component" value="Unassembled WGS sequence"/>
</dbReference>
<organism evidence="1 4">
    <name type="scientific">Medicago truncatula</name>
    <name type="common">Barrel medic</name>
    <name type="synonym">Medicago tribuloides</name>
    <dbReference type="NCBI Taxonomy" id="3880"/>
    <lineage>
        <taxon>Eukaryota</taxon>
        <taxon>Viridiplantae</taxon>
        <taxon>Streptophyta</taxon>
        <taxon>Embryophyta</taxon>
        <taxon>Tracheophyta</taxon>
        <taxon>Spermatophyta</taxon>
        <taxon>Magnoliopsida</taxon>
        <taxon>eudicotyledons</taxon>
        <taxon>Gunneridae</taxon>
        <taxon>Pentapetalae</taxon>
        <taxon>rosids</taxon>
        <taxon>fabids</taxon>
        <taxon>Fabales</taxon>
        <taxon>Fabaceae</taxon>
        <taxon>Papilionoideae</taxon>
        <taxon>50 kb inversion clade</taxon>
        <taxon>NPAAA clade</taxon>
        <taxon>Hologalegina</taxon>
        <taxon>IRL clade</taxon>
        <taxon>Trifolieae</taxon>
        <taxon>Medicago</taxon>
    </lineage>
</organism>
<dbReference type="EnsemblPlants" id="KEH17366">
    <property type="protein sequence ID" value="KEH17366"/>
    <property type="gene ID" value="MTR_0019s0010"/>
</dbReference>
<dbReference type="Gramene" id="rna36282">
    <property type="protein sequence ID" value="RHN51764.1"/>
    <property type="gene ID" value="gene36282"/>
</dbReference>
<sequence>MALTWIDALLQLNVDEMHMEVDSHTQQTIIINTMQTNKMLMLILHTFFFCFIITSSIQSNETLVSSSGAFETEFFNFVISQLQYFSMSNVSCHFVHASHLLKVFSSADDLYKASDNKHRLWCRPTKYIGLFK</sequence>
<accession>A0A072TJP4</accession>
<evidence type="ECO:0000313" key="1">
    <source>
        <dbReference type="EMBL" id="KEH17366.1"/>
    </source>
</evidence>
<dbReference type="Proteomes" id="UP000265566">
    <property type="component" value="Chromosome 6"/>
</dbReference>
<proteinExistence type="predicted"/>
<reference evidence="1 4" key="2">
    <citation type="journal article" date="2014" name="BMC Genomics">
        <title>An improved genome release (version Mt4.0) for the model legume Medicago truncatula.</title>
        <authorList>
            <person name="Tang H."/>
            <person name="Krishnakumar V."/>
            <person name="Bidwell S."/>
            <person name="Rosen B."/>
            <person name="Chan A."/>
            <person name="Zhou S."/>
            <person name="Gentzbittel L."/>
            <person name="Childs K.L."/>
            <person name="Yandell M."/>
            <person name="Gundlach H."/>
            <person name="Mayer K.F."/>
            <person name="Schwartz D.C."/>
            <person name="Town C.D."/>
        </authorList>
    </citation>
    <scope>GENOME REANNOTATION</scope>
    <source>
        <strain evidence="1">A17</strain>
        <strain evidence="3 4">cv. Jemalong A17</strain>
    </source>
</reference>
<name>A0A072TJP4_MEDTR</name>
<evidence type="ECO:0000313" key="2">
    <source>
        <dbReference type="EMBL" id="RHN51764.1"/>
    </source>
</evidence>
<evidence type="ECO:0000313" key="4">
    <source>
        <dbReference type="Proteomes" id="UP000002051"/>
    </source>
</evidence>
<keyword evidence="4" id="KW-1185">Reference proteome</keyword>
<reference evidence="3" key="3">
    <citation type="submission" date="2015-06" db="UniProtKB">
        <authorList>
            <consortium name="EnsemblPlants"/>
        </authorList>
    </citation>
    <scope>IDENTIFICATION</scope>
    <source>
        <strain evidence="3">cv. Jemalong A17</strain>
    </source>
</reference>
<dbReference type="EMBL" id="KL402744">
    <property type="protein sequence ID" value="KEH17366.1"/>
    <property type="molecule type" value="Genomic_DNA"/>
</dbReference>
<dbReference type="EMBL" id="PSQE01000006">
    <property type="protein sequence ID" value="RHN51764.1"/>
    <property type="molecule type" value="Genomic_DNA"/>
</dbReference>
<evidence type="ECO:0000313" key="3">
    <source>
        <dbReference type="EnsemblPlants" id="KEH17366"/>
    </source>
</evidence>
<reference evidence="1 4" key="1">
    <citation type="journal article" date="2011" name="Nature">
        <title>The Medicago genome provides insight into the evolution of rhizobial symbioses.</title>
        <authorList>
            <person name="Young N.D."/>
            <person name="Debelle F."/>
            <person name="Oldroyd G.E."/>
            <person name="Geurts R."/>
            <person name="Cannon S.B."/>
            <person name="Udvardi M.K."/>
            <person name="Benedito V.A."/>
            <person name="Mayer K.F."/>
            <person name="Gouzy J."/>
            <person name="Schoof H."/>
            <person name="Van de Peer Y."/>
            <person name="Proost S."/>
            <person name="Cook D.R."/>
            <person name="Meyers B.C."/>
            <person name="Spannagl M."/>
            <person name="Cheung F."/>
            <person name="De Mita S."/>
            <person name="Krishnakumar V."/>
            <person name="Gundlach H."/>
            <person name="Zhou S."/>
            <person name="Mudge J."/>
            <person name="Bharti A.K."/>
            <person name="Murray J.D."/>
            <person name="Naoumkina M.A."/>
            <person name="Rosen B."/>
            <person name="Silverstein K.A."/>
            <person name="Tang H."/>
            <person name="Rombauts S."/>
            <person name="Zhao P.X."/>
            <person name="Zhou P."/>
            <person name="Barbe V."/>
            <person name="Bardou P."/>
            <person name="Bechner M."/>
            <person name="Bellec A."/>
            <person name="Berger A."/>
            <person name="Berges H."/>
            <person name="Bidwell S."/>
            <person name="Bisseling T."/>
            <person name="Choisne N."/>
            <person name="Couloux A."/>
            <person name="Denny R."/>
            <person name="Deshpande S."/>
            <person name="Dai X."/>
            <person name="Doyle J.J."/>
            <person name="Dudez A.M."/>
            <person name="Farmer A.D."/>
            <person name="Fouteau S."/>
            <person name="Franken C."/>
            <person name="Gibelin C."/>
            <person name="Gish J."/>
            <person name="Goldstein S."/>
            <person name="Gonzalez A.J."/>
            <person name="Green P.J."/>
            <person name="Hallab A."/>
            <person name="Hartog M."/>
            <person name="Hua A."/>
            <person name="Humphray S.J."/>
            <person name="Jeong D.H."/>
            <person name="Jing Y."/>
            <person name="Jocker A."/>
            <person name="Kenton S.M."/>
            <person name="Kim D.J."/>
            <person name="Klee K."/>
            <person name="Lai H."/>
            <person name="Lang C."/>
            <person name="Lin S."/>
            <person name="Macmil S.L."/>
            <person name="Magdelenat G."/>
            <person name="Matthews L."/>
            <person name="McCorrison J."/>
            <person name="Monaghan E.L."/>
            <person name="Mun J.H."/>
            <person name="Najar F.Z."/>
            <person name="Nicholson C."/>
            <person name="Noirot C."/>
            <person name="O'Bleness M."/>
            <person name="Paule C.R."/>
            <person name="Poulain J."/>
            <person name="Prion F."/>
            <person name="Qin B."/>
            <person name="Qu C."/>
            <person name="Retzel E.F."/>
            <person name="Riddle C."/>
            <person name="Sallet E."/>
            <person name="Samain S."/>
            <person name="Samson N."/>
            <person name="Sanders I."/>
            <person name="Saurat O."/>
            <person name="Scarpelli C."/>
            <person name="Schiex T."/>
            <person name="Segurens B."/>
            <person name="Severin A.J."/>
            <person name="Sherrier D.J."/>
            <person name="Shi R."/>
            <person name="Sims S."/>
            <person name="Singer S.R."/>
            <person name="Sinharoy S."/>
            <person name="Sterck L."/>
            <person name="Viollet A."/>
            <person name="Wang B.B."/>
            <person name="Wang K."/>
            <person name="Wang M."/>
            <person name="Wang X."/>
            <person name="Warfsmann J."/>
            <person name="Weissenbach J."/>
            <person name="White D.D."/>
            <person name="White J.D."/>
            <person name="Wiley G.B."/>
            <person name="Wincker P."/>
            <person name="Xing Y."/>
            <person name="Yang L."/>
            <person name="Yao Z."/>
            <person name="Ying F."/>
            <person name="Zhai J."/>
            <person name="Zhou L."/>
            <person name="Zuber A."/>
            <person name="Denarie J."/>
            <person name="Dixon R.A."/>
            <person name="May G.D."/>
            <person name="Schwartz D.C."/>
            <person name="Rogers J."/>
            <person name="Quetier F."/>
            <person name="Town C.D."/>
            <person name="Roe B.A."/>
        </authorList>
    </citation>
    <scope>NUCLEOTIDE SEQUENCE [LARGE SCALE GENOMIC DNA]</scope>
    <source>
        <strain evidence="1">A17</strain>
        <strain evidence="3 4">cv. Jemalong A17</strain>
    </source>
</reference>
<dbReference type="AlphaFoldDB" id="A0A072TJP4"/>
<protein>
    <submittedName>
        <fullName evidence="1 3">Uncharacterized protein</fullName>
    </submittedName>
</protein>
<reference evidence="2" key="4">
    <citation type="journal article" date="2018" name="Nat. Plants">
        <title>Whole-genome landscape of Medicago truncatula symbiotic genes.</title>
        <authorList>
            <person name="Pecrix Y."/>
            <person name="Gamas P."/>
            <person name="Carrere S."/>
        </authorList>
    </citation>
    <scope>NUCLEOTIDE SEQUENCE</scope>
    <source>
        <tissue evidence="2">Leaves</tissue>
    </source>
</reference>
<dbReference type="HOGENOM" id="CLU_1920252_0_0_1"/>
<gene>
    <name evidence="1" type="ORF">MTR_0019s0010</name>
    <name evidence="2" type="ORF">MtrunA17_Chr6g0472541</name>
</gene>